<organism evidence="2 3">
    <name type="scientific">Shewanella colwelliana</name>
    <name type="common">Alteromonas colwelliana</name>
    <dbReference type="NCBI Taxonomy" id="23"/>
    <lineage>
        <taxon>Bacteria</taxon>
        <taxon>Pseudomonadati</taxon>
        <taxon>Pseudomonadota</taxon>
        <taxon>Gammaproteobacteria</taxon>
        <taxon>Alteromonadales</taxon>
        <taxon>Shewanellaceae</taxon>
        <taxon>Shewanella</taxon>
    </lineage>
</organism>
<dbReference type="Proteomes" id="UP000773469">
    <property type="component" value="Unassembled WGS sequence"/>
</dbReference>
<dbReference type="Pfam" id="PF10982">
    <property type="entry name" value="DUF2789"/>
    <property type="match status" value="1"/>
</dbReference>
<dbReference type="EMBL" id="MCBT01000011">
    <property type="protein sequence ID" value="OEG75125.1"/>
    <property type="molecule type" value="Genomic_DNA"/>
</dbReference>
<evidence type="ECO:0000313" key="2">
    <source>
        <dbReference type="EMBL" id="OEG75125.1"/>
    </source>
</evidence>
<reference evidence="1 4" key="2">
    <citation type="submission" date="2021-05" db="EMBL/GenBank/DDBJ databases">
        <title>Molecular characterization for Shewanella algae harboring chromosomal blaOXA-55-like strains isolated from clinical and environment sample.</title>
        <authorList>
            <person name="Ohama Y."/>
            <person name="Aoki K."/>
            <person name="Harada S."/>
            <person name="Moriya K."/>
            <person name="Ishii Y."/>
            <person name="Tateda K."/>
        </authorList>
    </citation>
    <scope>NUCLEOTIDE SEQUENCE [LARGE SCALE GENOMIC DNA]</scope>
    <source>
        <strain evidence="1 4">MBTL60-118</strain>
    </source>
</reference>
<dbReference type="EMBL" id="BPEU01000005">
    <property type="protein sequence ID" value="GIU37531.1"/>
    <property type="molecule type" value="Genomic_DNA"/>
</dbReference>
<dbReference type="Gene3D" id="1.10.10.1130">
    <property type="entry name" value="Uncharacterised protein PF10982, DUF2789"/>
    <property type="match status" value="1"/>
</dbReference>
<name>A0A1E5IX45_SHECO</name>
<protein>
    <submittedName>
        <fullName evidence="1">DUF2789 domain-containing protein</fullName>
    </submittedName>
</protein>
<proteinExistence type="predicted"/>
<dbReference type="RefSeq" id="WP_028765361.1">
    <property type="nucleotide sequence ID" value="NZ_BPEU01000005.1"/>
</dbReference>
<dbReference type="OrthoDB" id="5828847at2"/>
<dbReference type="STRING" id="23.BEL05_02380"/>
<dbReference type="InterPro" id="IPR038086">
    <property type="entry name" value="DUF2789_sf"/>
</dbReference>
<evidence type="ECO:0000313" key="3">
    <source>
        <dbReference type="Proteomes" id="UP000095230"/>
    </source>
</evidence>
<keyword evidence="4" id="KW-1185">Reference proteome</keyword>
<accession>A0A1E5IX45</accession>
<dbReference type="AlphaFoldDB" id="A0A1E5IX45"/>
<gene>
    <name evidence="2" type="ORF">BEL05_02380</name>
    <name evidence="1" type="ORF">TUM3794_08400</name>
</gene>
<comment type="caution">
    <text evidence="2">The sequence shown here is derived from an EMBL/GenBank/DDBJ whole genome shotgun (WGS) entry which is preliminary data.</text>
</comment>
<dbReference type="InterPro" id="IPR021250">
    <property type="entry name" value="DUF2789"/>
</dbReference>
<evidence type="ECO:0000313" key="1">
    <source>
        <dbReference type="EMBL" id="GIU37531.1"/>
    </source>
</evidence>
<reference evidence="2 3" key="1">
    <citation type="submission" date="2016-07" db="EMBL/GenBank/DDBJ databases">
        <title>Whole-genome of two Shewanella species isolated from a digestive organ of sea cucumber Apostichopus japonicus Selenka 1867.</title>
        <authorList>
            <person name="Hong H.-H."/>
            <person name="Choi H."/>
            <person name="Cheon S."/>
            <person name="Oh J.-S."/>
            <person name="Lee H.-G."/>
            <person name="Park C."/>
        </authorList>
    </citation>
    <scope>NUCLEOTIDE SEQUENCE [LARGE SCALE GENOMIC DNA]</scope>
    <source>
        <strain evidence="2 3">CSB03KR</strain>
    </source>
</reference>
<evidence type="ECO:0000313" key="4">
    <source>
        <dbReference type="Proteomes" id="UP000773469"/>
    </source>
</evidence>
<dbReference type="Proteomes" id="UP000095230">
    <property type="component" value="Unassembled WGS sequence"/>
</dbReference>
<sequence>MDRTLPELTNLFAQLGLANHPQAIAQFISQHRISANIHITQASFWNEAQRHFLQEAHEQDAQWTEIIDQLDAQLRD</sequence>